<comment type="caution">
    <text evidence="3">The sequence shown here is derived from an EMBL/GenBank/DDBJ whole genome shotgun (WGS) entry which is preliminary data.</text>
</comment>
<evidence type="ECO:0000259" key="2">
    <source>
        <dbReference type="PROSITE" id="PS50934"/>
    </source>
</evidence>
<feature type="non-terminal residue" evidence="3">
    <location>
        <position position="203"/>
    </location>
</feature>
<evidence type="ECO:0000313" key="4">
    <source>
        <dbReference type="Proteomes" id="UP001153148"/>
    </source>
</evidence>
<keyword evidence="4" id="KW-1185">Reference proteome</keyword>
<reference evidence="3" key="1">
    <citation type="submission" date="2021-03" db="EMBL/GenBank/DDBJ databases">
        <authorList>
            <person name="Tran Van P."/>
        </authorList>
    </citation>
    <scope>NUCLEOTIDE SEQUENCE</scope>
</reference>
<evidence type="ECO:0000313" key="3">
    <source>
        <dbReference type="EMBL" id="CAG2062184.1"/>
    </source>
</evidence>
<gene>
    <name evidence="3" type="ORF">TPAB3V08_LOCUS9136</name>
</gene>
<proteinExistence type="predicted"/>
<name>A0ABN7P576_TIMPD</name>
<feature type="domain" description="SWIRM" evidence="2">
    <location>
        <begin position="39"/>
        <end position="137"/>
    </location>
</feature>
<comment type="subcellular location">
    <subcellularLocation>
        <location evidence="1">Nucleus</location>
    </subcellularLocation>
</comment>
<dbReference type="PROSITE" id="PS50934">
    <property type="entry name" value="SWIRM"/>
    <property type="match status" value="1"/>
</dbReference>
<evidence type="ECO:0000256" key="1">
    <source>
        <dbReference type="ARBA" id="ARBA00004123"/>
    </source>
</evidence>
<dbReference type="EMBL" id="CAJPIN010019000">
    <property type="protein sequence ID" value="CAG2062184.1"/>
    <property type="molecule type" value="Genomic_DNA"/>
</dbReference>
<dbReference type="Proteomes" id="UP001153148">
    <property type="component" value="Unassembled WGS sequence"/>
</dbReference>
<dbReference type="InterPro" id="IPR009057">
    <property type="entry name" value="Homeodomain-like_sf"/>
</dbReference>
<protein>
    <recommendedName>
        <fullName evidence="2">SWIRM domain-containing protein</fullName>
    </recommendedName>
</protein>
<dbReference type="InterPro" id="IPR036388">
    <property type="entry name" value="WH-like_DNA-bd_sf"/>
</dbReference>
<accession>A0ABN7P576</accession>
<dbReference type="InterPro" id="IPR007526">
    <property type="entry name" value="SWIRM"/>
</dbReference>
<organism evidence="3 4">
    <name type="scientific">Timema podura</name>
    <name type="common">Walking stick</name>
    <dbReference type="NCBI Taxonomy" id="61482"/>
    <lineage>
        <taxon>Eukaryota</taxon>
        <taxon>Metazoa</taxon>
        <taxon>Ecdysozoa</taxon>
        <taxon>Arthropoda</taxon>
        <taxon>Hexapoda</taxon>
        <taxon>Insecta</taxon>
        <taxon>Pterygota</taxon>
        <taxon>Neoptera</taxon>
        <taxon>Polyneoptera</taxon>
        <taxon>Phasmatodea</taxon>
        <taxon>Timematodea</taxon>
        <taxon>Timematoidea</taxon>
        <taxon>Timematidae</taxon>
        <taxon>Timema</taxon>
    </lineage>
</organism>
<dbReference type="Pfam" id="PF04433">
    <property type="entry name" value="SWIRM"/>
    <property type="match status" value="1"/>
</dbReference>
<sequence length="203" mass="23060">MPYSHSVSCTKENDEFESKVFNTNSNMCSQSDTGNSFNLPVPTEERLIDPGTISEEERCIHSEFFEGRPAKTPKRYLKIRNHIIESWSQSKPIYITKTSVRLGLKNCGDVNCIGRVHSYLEQIGAINFGCEQVRYIRPLFFSPNSATVLSHPPVKDKPSVEQLMAIKQARTEGMRQRKKKLFPDFWDPLDGEGGYTIKHSADG</sequence>
<dbReference type="SUPFAM" id="SSF46689">
    <property type="entry name" value="Homeodomain-like"/>
    <property type="match status" value="1"/>
</dbReference>
<dbReference type="Gene3D" id="1.10.10.10">
    <property type="entry name" value="Winged helix-like DNA-binding domain superfamily/Winged helix DNA-binding domain"/>
    <property type="match status" value="1"/>
</dbReference>